<dbReference type="Proteomes" id="UP001065705">
    <property type="component" value="Chromosome"/>
</dbReference>
<gene>
    <name evidence="2" type="ORF">MUA95_09415</name>
</gene>
<organism evidence="2 3">
    <name type="scientific">Staphylococcus agnetis</name>
    <dbReference type="NCBI Taxonomy" id="985762"/>
    <lineage>
        <taxon>Bacteria</taxon>
        <taxon>Bacillati</taxon>
        <taxon>Bacillota</taxon>
        <taxon>Bacilli</taxon>
        <taxon>Bacillales</taxon>
        <taxon>Staphylococcaceae</taxon>
        <taxon>Staphylococcus</taxon>
    </lineage>
</organism>
<dbReference type="Pfam" id="PF13420">
    <property type="entry name" value="Acetyltransf_4"/>
    <property type="match status" value="1"/>
</dbReference>
<sequence>MIRVLNETDTKAFYELTCEAFHLHPFAFVHEINERSNYTERDIAQVLHPKNHHLQIFFGAFDNDTLVGFVQLNFFPYSSKSHKATVQGLYVKPEYRGQQIGRALMENLIAYAHQKGIEQLILAVASNNIAAKVFCDHLGFEFLALEIHARKFNNKYVDEHWLVYYFDKEYV</sequence>
<dbReference type="Gene3D" id="3.40.630.30">
    <property type="match status" value="1"/>
</dbReference>
<dbReference type="AlphaFoldDB" id="A0ABD7TRQ2"/>
<dbReference type="PANTHER" id="PTHR43072">
    <property type="entry name" value="N-ACETYLTRANSFERASE"/>
    <property type="match status" value="1"/>
</dbReference>
<protein>
    <submittedName>
        <fullName evidence="2">GNAT family N-acetyltransferase</fullName>
    </submittedName>
</protein>
<feature type="domain" description="N-acetyltransferase" evidence="1">
    <location>
        <begin position="1"/>
        <end position="169"/>
    </location>
</feature>
<dbReference type="PANTHER" id="PTHR43072:SF60">
    <property type="entry name" value="L-2,4-DIAMINOBUTYRIC ACID ACETYLTRANSFERASE"/>
    <property type="match status" value="1"/>
</dbReference>
<reference evidence="2" key="1">
    <citation type="submission" date="2022-03" db="EMBL/GenBank/DDBJ databases">
        <title>Comparative Genomics of East African Camel-Associated Staphylococcaceae spp.: Diversity and Inheritance of Traits Involved in Host-Pathogen Interactions.</title>
        <authorList>
            <person name="Akarsu H."/>
            <person name="Liljander A."/>
            <person name="Younan M."/>
            <person name="Brodard I."/>
            <person name="Glucks I."/>
            <person name="Labroussaa F."/>
            <person name="Overesch G."/>
            <person name="Kuhnert P."/>
            <person name="Perreten V."/>
            <person name="Drexler J.F."/>
            <person name="Corman V.M."/>
            <person name="Falquet L."/>
            <person name="Jores J."/>
        </authorList>
    </citation>
    <scope>NUCLEOTIDE SEQUENCE</scope>
    <source>
        <strain evidence="2">IVB6197</strain>
    </source>
</reference>
<name>A0ABD7TRQ2_9STAP</name>
<evidence type="ECO:0000259" key="1">
    <source>
        <dbReference type="PROSITE" id="PS51186"/>
    </source>
</evidence>
<dbReference type="InterPro" id="IPR016181">
    <property type="entry name" value="Acyl_CoA_acyltransferase"/>
</dbReference>
<accession>A0ABD7TRQ2</accession>
<dbReference type="SUPFAM" id="SSF55729">
    <property type="entry name" value="Acyl-CoA N-acyltransferases (Nat)"/>
    <property type="match status" value="1"/>
</dbReference>
<dbReference type="CDD" id="cd04301">
    <property type="entry name" value="NAT_SF"/>
    <property type="match status" value="1"/>
</dbReference>
<dbReference type="PROSITE" id="PS51186">
    <property type="entry name" value="GNAT"/>
    <property type="match status" value="1"/>
</dbReference>
<dbReference type="EMBL" id="CP094809">
    <property type="protein sequence ID" value="UXU56773.1"/>
    <property type="molecule type" value="Genomic_DNA"/>
</dbReference>
<dbReference type="InterPro" id="IPR000182">
    <property type="entry name" value="GNAT_dom"/>
</dbReference>
<dbReference type="RefSeq" id="WP_262625229.1">
    <property type="nucleotide sequence ID" value="NZ_CP094808.1"/>
</dbReference>
<evidence type="ECO:0000313" key="2">
    <source>
        <dbReference type="EMBL" id="UXU56773.1"/>
    </source>
</evidence>
<evidence type="ECO:0000313" key="3">
    <source>
        <dbReference type="Proteomes" id="UP001065705"/>
    </source>
</evidence>
<proteinExistence type="predicted"/>